<dbReference type="AlphaFoldDB" id="A0A4R3K5S6"/>
<feature type="domain" description="Signal transduction histidine kinase internal region" evidence="3">
    <location>
        <begin position="119"/>
        <end position="198"/>
    </location>
</feature>
<dbReference type="OrthoDB" id="9809348at2"/>
<feature type="transmembrane region" description="Helical" evidence="1">
    <location>
        <begin position="14"/>
        <end position="35"/>
    </location>
</feature>
<feature type="domain" description="Histidine kinase/HSP90-like ATPase" evidence="2">
    <location>
        <begin position="220"/>
        <end position="332"/>
    </location>
</feature>
<dbReference type="GO" id="GO:0016020">
    <property type="term" value="C:membrane"/>
    <property type="evidence" value="ECO:0007669"/>
    <property type="project" value="InterPro"/>
</dbReference>
<keyword evidence="1" id="KW-0812">Transmembrane</keyword>
<organism evidence="4 5">
    <name type="scientific">Muricomes intestini</name>
    <dbReference type="NCBI Taxonomy" id="1796634"/>
    <lineage>
        <taxon>Bacteria</taxon>
        <taxon>Bacillati</taxon>
        <taxon>Bacillota</taxon>
        <taxon>Clostridia</taxon>
        <taxon>Lachnospirales</taxon>
        <taxon>Lachnospiraceae</taxon>
        <taxon>Muricomes</taxon>
    </lineage>
</organism>
<evidence type="ECO:0000259" key="2">
    <source>
        <dbReference type="Pfam" id="PF02518"/>
    </source>
</evidence>
<name>A0A4R3K5S6_9FIRM</name>
<keyword evidence="1" id="KW-0472">Membrane</keyword>
<proteinExistence type="predicted"/>
<evidence type="ECO:0000313" key="5">
    <source>
        <dbReference type="Proteomes" id="UP000295726"/>
    </source>
</evidence>
<dbReference type="EMBL" id="SLZZ01000013">
    <property type="protein sequence ID" value="TCS78090.1"/>
    <property type="molecule type" value="Genomic_DNA"/>
</dbReference>
<feature type="transmembrane region" description="Helical" evidence="1">
    <location>
        <begin position="41"/>
        <end position="61"/>
    </location>
</feature>
<protein>
    <submittedName>
        <fullName evidence="4">Two-component system sensor histidine kinase YesM</fullName>
    </submittedName>
</protein>
<dbReference type="Pfam" id="PF06580">
    <property type="entry name" value="His_kinase"/>
    <property type="match status" value="1"/>
</dbReference>
<dbReference type="InterPro" id="IPR010559">
    <property type="entry name" value="Sig_transdc_His_kin_internal"/>
</dbReference>
<keyword evidence="5" id="KW-1185">Reference proteome</keyword>
<dbReference type="PANTHER" id="PTHR34220">
    <property type="entry name" value="SENSOR HISTIDINE KINASE YPDA"/>
    <property type="match status" value="1"/>
</dbReference>
<dbReference type="SUPFAM" id="SSF55874">
    <property type="entry name" value="ATPase domain of HSP90 chaperone/DNA topoisomerase II/histidine kinase"/>
    <property type="match status" value="1"/>
</dbReference>
<keyword evidence="1" id="KW-1133">Transmembrane helix</keyword>
<dbReference type="Pfam" id="PF02518">
    <property type="entry name" value="HATPase_c"/>
    <property type="match status" value="1"/>
</dbReference>
<evidence type="ECO:0000259" key="3">
    <source>
        <dbReference type="Pfam" id="PF06580"/>
    </source>
</evidence>
<accession>A0A4R3K5S6</accession>
<dbReference type="PANTHER" id="PTHR34220:SF7">
    <property type="entry name" value="SENSOR HISTIDINE KINASE YPDA"/>
    <property type="match status" value="1"/>
</dbReference>
<dbReference type="GO" id="GO:0000155">
    <property type="term" value="F:phosphorelay sensor kinase activity"/>
    <property type="evidence" value="ECO:0007669"/>
    <property type="project" value="InterPro"/>
</dbReference>
<dbReference type="InterPro" id="IPR050640">
    <property type="entry name" value="Bact_2-comp_sensor_kinase"/>
</dbReference>
<dbReference type="Gene3D" id="3.30.565.10">
    <property type="entry name" value="Histidine kinase-like ATPase, C-terminal domain"/>
    <property type="match status" value="1"/>
</dbReference>
<gene>
    <name evidence="4" type="ORF">EDD59_11349</name>
</gene>
<dbReference type="InterPro" id="IPR036890">
    <property type="entry name" value="HATPase_C_sf"/>
</dbReference>
<comment type="caution">
    <text evidence="4">The sequence shown here is derived from an EMBL/GenBank/DDBJ whole genome shotgun (WGS) entry which is preliminary data.</text>
</comment>
<reference evidence="4 5" key="1">
    <citation type="submission" date="2019-03" db="EMBL/GenBank/DDBJ databases">
        <title>Genomic Encyclopedia of Type Strains, Phase IV (KMG-IV): sequencing the most valuable type-strain genomes for metagenomic binning, comparative biology and taxonomic classification.</title>
        <authorList>
            <person name="Goeker M."/>
        </authorList>
    </citation>
    <scope>NUCLEOTIDE SEQUENCE [LARGE SCALE GENOMIC DNA]</scope>
    <source>
        <strain evidence="4 5">DSM 29489</strain>
    </source>
</reference>
<dbReference type="Proteomes" id="UP000295726">
    <property type="component" value="Unassembled WGS sequence"/>
</dbReference>
<sequence>MEVEKIYFNTVCKVWSRGLLFVIWCVIFFLLKPAVQGKISYIVYGALFVVVVGFTIWYFLICRHKRNLLRIYERYLNSYNFEEFFHEDLALSKETTEVFQYLAEKLNKARYLNLSKKQAQYLALQNQINPHFLYNTLECIRSEAVTYGADGVAYMTEALATFFRYTISNVDMLVRLEDELANVENYYVIQRYRFGDRLKIQIEYDNETDLSILEFFMPKLILQPIVENSIYHGLEPKIGEGYVRIKVERTKEYLIIRISDNGVGMENKVLEELNGKLLRNSSDELEEAAKKKGGIAIQNVNNRIKLLFGEQYGVHINSVSGMGTDVEITLPVISKNVQENDEKRSF</sequence>
<dbReference type="RefSeq" id="WP_132381571.1">
    <property type="nucleotide sequence ID" value="NZ_DAISCH010000029.1"/>
</dbReference>
<evidence type="ECO:0000256" key="1">
    <source>
        <dbReference type="SAM" id="Phobius"/>
    </source>
</evidence>
<keyword evidence="4" id="KW-0418">Kinase</keyword>
<keyword evidence="4" id="KW-0808">Transferase</keyword>
<dbReference type="InterPro" id="IPR003594">
    <property type="entry name" value="HATPase_dom"/>
</dbReference>
<evidence type="ECO:0000313" key="4">
    <source>
        <dbReference type="EMBL" id="TCS78090.1"/>
    </source>
</evidence>